<organism evidence="1">
    <name type="scientific">freshwater metagenome</name>
    <dbReference type="NCBI Taxonomy" id="449393"/>
    <lineage>
        <taxon>unclassified sequences</taxon>
        <taxon>metagenomes</taxon>
        <taxon>ecological metagenomes</taxon>
    </lineage>
</organism>
<gene>
    <name evidence="1" type="ORF">UFOPK1433_00539</name>
</gene>
<evidence type="ECO:0000313" key="1">
    <source>
        <dbReference type="EMBL" id="CAB4541704.1"/>
    </source>
</evidence>
<sequence>MGIVNNFVRVSSRLLLCSALVASVASLAGCKATAPPNPEIAEANKQWLSEKIQSAVKSGLGDKNSWRISKSCIGDTNSWLVGCYVDNYYGAGFSASKLSAPVEDFCQKAFTFLENLQPTLVTQISSPEYGVKDTKSGLKVCLSEKNVVIMARQDGRGGTGVWNMTIQNEIGNESIGIDLRMIGAQK</sequence>
<name>A0A6J6BSL6_9ZZZZ</name>
<accession>A0A6J6BSL6</accession>
<reference evidence="1" key="1">
    <citation type="submission" date="2020-05" db="EMBL/GenBank/DDBJ databases">
        <authorList>
            <person name="Chiriac C."/>
            <person name="Salcher M."/>
            <person name="Ghai R."/>
            <person name="Kavagutti S V."/>
        </authorList>
    </citation>
    <scope>NUCLEOTIDE SEQUENCE</scope>
</reference>
<proteinExistence type="predicted"/>
<dbReference type="AlphaFoldDB" id="A0A6J6BSL6"/>
<dbReference type="EMBL" id="CAEZSN010000048">
    <property type="protein sequence ID" value="CAB4541704.1"/>
    <property type="molecule type" value="Genomic_DNA"/>
</dbReference>
<protein>
    <submittedName>
        <fullName evidence="1">Unannotated protein</fullName>
    </submittedName>
</protein>